<dbReference type="InterPro" id="IPR000600">
    <property type="entry name" value="ROK"/>
</dbReference>
<evidence type="ECO:0000256" key="3">
    <source>
        <dbReference type="ARBA" id="ARBA00022553"/>
    </source>
</evidence>
<feature type="domain" description="PTS EIIB type-3" evidence="9">
    <location>
        <begin position="98"/>
        <end position="201"/>
    </location>
</feature>
<keyword evidence="4" id="KW-0762">Sugar transport</keyword>
<dbReference type="GO" id="GO:0008982">
    <property type="term" value="F:protein-N(PI)-phosphohistidine-sugar phosphotransferase activity"/>
    <property type="evidence" value="ECO:0007669"/>
    <property type="project" value="InterPro"/>
</dbReference>
<evidence type="ECO:0000256" key="1">
    <source>
        <dbReference type="ARBA" id="ARBA00006479"/>
    </source>
</evidence>
<evidence type="ECO:0000256" key="8">
    <source>
        <dbReference type="PROSITE-ProRule" id="PRU00423"/>
    </source>
</evidence>
<dbReference type="GO" id="GO:0009401">
    <property type="term" value="P:phosphoenolpyruvate-dependent sugar phosphotransferase system"/>
    <property type="evidence" value="ECO:0007669"/>
    <property type="project" value="UniProtKB-KW"/>
</dbReference>
<keyword evidence="6" id="KW-0598">Phosphotransferase system</keyword>
<evidence type="ECO:0000256" key="7">
    <source>
        <dbReference type="ARBA" id="ARBA00022777"/>
    </source>
</evidence>
<protein>
    <submittedName>
        <fullName evidence="10">ROK family protein</fullName>
    </submittedName>
</protein>
<dbReference type="InterPro" id="IPR036095">
    <property type="entry name" value="PTS_EIIB-like_sf"/>
</dbReference>
<evidence type="ECO:0000313" key="11">
    <source>
        <dbReference type="Proteomes" id="UP001197827"/>
    </source>
</evidence>
<dbReference type="SUPFAM" id="SSF53067">
    <property type="entry name" value="Actin-like ATPase domain"/>
    <property type="match status" value="2"/>
</dbReference>
<evidence type="ECO:0000256" key="5">
    <source>
        <dbReference type="ARBA" id="ARBA00022679"/>
    </source>
</evidence>
<evidence type="ECO:0000259" key="9">
    <source>
        <dbReference type="PROSITE" id="PS51100"/>
    </source>
</evidence>
<sequence>MDEFYKDLYMDVFKKWICMQENPNYIIKEHKDFIQIESSYGIAEVTFNLYCIIELKVVSKKKNEIDFYLHFQMNTLKHAVSLFNEMLESLLKLSDEAKTKVLLCCSGGLTTSYFAREINEANKLLKNAIEVSAVGYNQLYQIGKQFDIIFLAPQISYLHAQIQSILKEQVVLKIPPLVFARYDVGTMIKDIEQAQIKKTKQIKKEEISLKLKITNKKPIVCLVIYKNKERIHIVYRIYDKGMMLLQNEIIKYTIHIQDIYDLIDTLIIQYPKISIISLSLPGIIDQGKVFSTYIEGIENINLEEKLKQRYKQQITLYNDINSATAGYYVSHQEKEDLFFIFQAISLNAGAGAGCIINGKLIEGFGSFAGEVSYLPLQLSHSLEELSKTPQGALEILSKIIMSVMCIVAPHIIVVFSELLPDLSALEEKVKEMMPNHQIPKLIKVDNVIEYMLIGQMVLCLEEVE</sequence>
<evidence type="ECO:0000256" key="4">
    <source>
        <dbReference type="ARBA" id="ARBA00022597"/>
    </source>
</evidence>
<evidence type="ECO:0000256" key="6">
    <source>
        <dbReference type="ARBA" id="ARBA00022683"/>
    </source>
</evidence>
<dbReference type="PANTHER" id="PTHR34581:SF2">
    <property type="entry name" value="PTS SYSTEM N,N'-DIACETYLCHITOBIOSE-SPECIFIC EIIB COMPONENT"/>
    <property type="match status" value="1"/>
</dbReference>
<name>A0AAW4VR27_9FIRM</name>
<dbReference type="RefSeq" id="WP_158570331.1">
    <property type="nucleotide sequence ID" value="NZ_JAJDKQ010000044.1"/>
</dbReference>
<reference evidence="10" key="1">
    <citation type="submission" date="2021-10" db="EMBL/GenBank/DDBJ databases">
        <title>Collection of gut derived symbiotic bacterial strains cultured from healthy donors.</title>
        <authorList>
            <person name="Lin H."/>
            <person name="Littmann E."/>
            <person name="Kohout C."/>
            <person name="Pamer E.G."/>
        </authorList>
    </citation>
    <scope>NUCLEOTIDE SEQUENCE</scope>
    <source>
        <strain evidence="10">DFI.5.2</strain>
    </source>
</reference>
<evidence type="ECO:0000256" key="2">
    <source>
        <dbReference type="ARBA" id="ARBA00022448"/>
    </source>
</evidence>
<dbReference type="InterPro" id="IPR003501">
    <property type="entry name" value="PTS_EIIB_2/3"/>
</dbReference>
<gene>
    <name evidence="10" type="ORF">LJD74_14270</name>
</gene>
<dbReference type="Gene3D" id="3.30.420.40">
    <property type="match status" value="2"/>
</dbReference>
<organism evidence="10 11">
    <name type="scientific">Faecalibacillus intestinalis</name>
    <dbReference type="NCBI Taxonomy" id="1982626"/>
    <lineage>
        <taxon>Bacteria</taxon>
        <taxon>Bacillati</taxon>
        <taxon>Bacillota</taxon>
        <taxon>Erysipelotrichia</taxon>
        <taxon>Erysipelotrichales</taxon>
        <taxon>Coprobacillaceae</taxon>
        <taxon>Faecalibacillus</taxon>
    </lineage>
</organism>
<comment type="caution">
    <text evidence="10">The sequence shown here is derived from an EMBL/GenBank/DDBJ whole genome shotgun (WGS) entry which is preliminary data.</text>
</comment>
<keyword evidence="5" id="KW-0808">Transferase</keyword>
<feature type="modified residue" description="Phosphocysteine; by EIIA" evidence="8">
    <location>
        <position position="105"/>
    </location>
</feature>
<dbReference type="InterPro" id="IPR051819">
    <property type="entry name" value="PTS_sugar-specific_EIIB"/>
</dbReference>
<dbReference type="EMBL" id="JAJDKQ010000044">
    <property type="protein sequence ID" value="MCB8563153.1"/>
    <property type="molecule type" value="Genomic_DNA"/>
</dbReference>
<keyword evidence="2" id="KW-0813">Transport</keyword>
<dbReference type="GO" id="GO:0016301">
    <property type="term" value="F:kinase activity"/>
    <property type="evidence" value="ECO:0007669"/>
    <property type="project" value="UniProtKB-KW"/>
</dbReference>
<dbReference type="PROSITE" id="PS51100">
    <property type="entry name" value="PTS_EIIB_TYPE_3"/>
    <property type="match status" value="1"/>
</dbReference>
<dbReference type="Gene3D" id="3.40.50.2300">
    <property type="match status" value="1"/>
</dbReference>
<dbReference type="CDD" id="cd23763">
    <property type="entry name" value="ASKHA_ATPase_ROK"/>
    <property type="match status" value="1"/>
</dbReference>
<keyword evidence="7" id="KW-0418">Kinase</keyword>
<proteinExistence type="inferred from homology"/>
<comment type="similarity">
    <text evidence="1">Belongs to the ROK (NagC/XylR) family.</text>
</comment>
<dbReference type="SUPFAM" id="SSF52794">
    <property type="entry name" value="PTS system IIB component-like"/>
    <property type="match status" value="1"/>
</dbReference>
<evidence type="ECO:0000313" key="10">
    <source>
        <dbReference type="EMBL" id="MCB8563153.1"/>
    </source>
</evidence>
<keyword evidence="3" id="KW-0597">Phosphoprotein</keyword>
<dbReference type="PANTHER" id="PTHR34581">
    <property type="entry name" value="PTS SYSTEM N,N'-DIACETYLCHITOBIOSE-SPECIFIC EIIB COMPONENT"/>
    <property type="match status" value="1"/>
</dbReference>
<dbReference type="AlphaFoldDB" id="A0AAW4VR27"/>
<dbReference type="Pfam" id="PF00480">
    <property type="entry name" value="ROK"/>
    <property type="match status" value="1"/>
</dbReference>
<dbReference type="Proteomes" id="UP001197827">
    <property type="component" value="Unassembled WGS sequence"/>
</dbReference>
<dbReference type="Pfam" id="PF02302">
    <property type="entry name" value="PTS_IIB"/>
    <property type="match status" value="1"/>
</dbReference>
<dbReference type="InterPro" id="IPR013012">
    <property type="entry name" value="PTS_EIIB_3"/>
</dbReference>
<dbReference type="InterPro" id="IPR043129">
    <property type="entry name" value="ATPase_NBD"/>
</dbReference>
<accession>A0AAW4VR27</accession>